<organism evidence="3 4">
    <name type="scientific">Aureimonas ureilytica</name>
    <dbReference type="NCBI Taxonomy" id="401562"/>
    <lineage>
        <taxon>Bacteria</taxon>
        <taxon>Pseudomonadati</taxon>
        <taxon>Pseudomonadota</taxon>
        <taxon>Alphaproteobacteria</taxon>
        <taxon>Hyphomicrobiales</taxon>
        <taxon>Aurantimonadaceae</taxon>
        <taxon>Aureimonas</taxon>
    </lineage>
</organism>
<keyword evidence="1" id="KW-1133">Transmembrane helix</keyword>
<evidence type="ECO:0000313" key="3">
    <source>
        <dbReference type="EMBL" id="KTQ95415.1"/>
    </source>
</evidence>
<gene>
    <name evidence="3" type="ORF">NS226_11130</name>
</gene>
<dbReference type="AlphaFoldDB" id="A0A175R874"/>
<feature type="domain" description="DUF1468" evidence="2">
    <location>
        <begin position="14"/>
        <end position="148"/>
    </location>
</feature>
<keyword evidence="1" id="KW-0472">Membrane</keyword>
<dbReference type="EMBL" id="LDPZ01000022">
    <property type="protein sequence ID" value="KTQ95415.1"/>
    <property type="molecule type" value="Genomic_DNA"/>
</dbReference>
<dbReference type="RefSeq" id="WP_058635063.1">
    <property type="nucleotide sequence ID" value="NZ_LDPZ01000022.1"/>
</dbReference>
<keyword evidence="1" id="KW-0812">Transmembrane</keyword>
<dbReference type="Proteomes" id="UP000078272">
    <property type="component" value="Unassembled WGS sequence"/>
</dbReference>
<dbReference type="Pfam" id="PF07331">
    <property type="entry name" value="TctB"/>
    <property type="match status" value="1"/>
</dbReference>
<proteinExistence type="predicted"/>
<evidence type="ECO:0000256" key="1">
    <source>
        <dbReference type="SAM" id="Phobius"/>
    </source>
</evidence>
<feature type="transmembrane region" description="Helical" evidence="1">
    <location>
        <begin position="45"/>
        <end position="66"/>
    </location>
</feature>
<evidence type="ECO:0000259" key="2">
    <source>
        <dbReference type="Pfam" id="PF07331"/>
    </source>
</evidence>
<accession>A0A175R874</accession>
<dbReference type="PATRIC" id="fig|401562.3.peg.1746"/>
<dbReference type="STRING" id="401562.NS365_18840"/>
<name>A0A175R874_9HYPH</name>
<feature type="transmembrane region" description="Helical" evidence="1">
    <location>
        <begin position="82"/>
        <end position="115"/>
    </location>
</feature>
<reference evidence="3 4" key="1">
    <citation type="journal article" date="2016" name="Front. Microbiol.">
        <title>Genomic Resource of Rice Seed Associated Bacteria.</title>
        <authorList>
            <person name="Midha S."/>
            <person name="Bansal K."/>
            <person name="Sharma S."/>
            <person name="Kumar N."/>
            <person name="Patil P.P."/>
            <person name="Chaudhry V."/>
            <person name="Patil P.B."/>
        </authorList>
    </citation>
    <scope>NUCLEOTIDE SEQUENCE [LARGE SCALE GENOMIC DNA]</scope>
    <source>
        <strain evidence="3 4">NS226</strain>
    </source>
</reference>
<protein>
    <recommendedName>
        <fullName evidence="2">DUF1468 domain-containing protein</fullName>
    </recommendedName>
</protein>
<dbReference type="OrthoDB" id="5186924at2"/>
<dbReference type="InterPro" id="IPR009936">
    <property type="entry name" value="DUF1468"/>
</dbReference>
<feature type="transmembrane region" description="Helical" evidence="1">
    <location>
        <begin position="121"/>
        <end position="139"/>
    </location>
</feature>
<sequence>MSSSADIRSRRDFFAALIFVTVALAFGLESLNYPLGSALRMGPGFIPLVLAVVLALLGVIIGFTGLRKHERIQPSPIPWKGIALVVLALVIFGEFGAMLGLVPVVFVGTAIVALASARNTILSSLAIAACMSALCWLVFKIGLGITLPTFGPLFS</sequence>
<evidence type="ECO:0000313" key="4">
    <source>
        <dbReference type="Proteomes" id="UP000078272"/>
    </source>
</evidence>
<feature type="transmembrane region" description="Helical" evidence="1">
    <location>
        <begin position="12"/>
        <end position="33"/>
    </location>
</feature>
<comment type="caution">
    <text evidence="3">The sequence shown here is derived from an EMBL/GenBank/DDBJ whole genome shotgun (WGS) entry which is preliminary data.</text>
</comment>